<dbReference type="EC" id="1.2.1.59" evidence="10 12"/>
<comment type="subcellular location">
    <subcellularLocation>
        <location evidence="10 12">Cytoplasm</location>
    </subcellularLocation>
</comment>
<dbReference type="GO" id="GO:0009089">
    <property type="term" value="P:lysine biosynthetic process via diaminopimelate"/>
    <property type="evidence" value="ECO:0007669"/>
    <property type="project" value="InterPro"/>
</dbReference>
<evidence type="ECO:0000256" key="8">
    <source>
        <dbReference type="ARBA" id="ARBA00048067"/>
    </source>
</evidence>
<feature type="domain" description="Glyceraldehyde 3-phosphate dehydrogenase NAD(P) binding" evidence="13">
    <location>
        <begin position="4"/>
        <end position="141"/>
    </location>
</feature>
<evidence type="ECO:0000256" key="6">
    <source>
        <dbReference type="ARBA" id="ARBA00023027"/>
    </source>
</evidence>
<dbReference type="GO" id="GO:0006096">
    <property type="term" value="P:glycolytic process"/>
    <property type="evidence" value="ECO:0007669"/>
    <property type="project" value="UniProtKB-UniRule"/>
</dbReference>
<evidence type="ECO:0000256" key="2">
    <source>
        <dbReference type="ARBA" id="ARBA00007406"/>
    </source>
</evidence>
<keyword evidence="4 10" id="KW-0521">NADP</keyword>
<protein>
    <recommendedName>
        <fullName evidence="10 12">Glyceraldehyde-3-phosphate dehydrogenase</fullName>
        <shortName evidence="10">GAPDH</shortName>
        <ecNumber evidence="10 12">1.2.1.59</ecNumber>
    </recommendedName>
    <alternativeName>
        <fullName evidence="10">NAD(P)-dependent glyceraldehyde-3-phosphate dehydrogenase</fullName>
    </alternativeName>
</protein>
<dbReference type="NCBIfam" id="NF003251">
    <property type="entry name" value="PRK04207.1"/>
    <property type="match status" value="1"/>
</dbReference>
<dbReference type="PROSITE" id="PS00071">
    <property type="entry name" value="GAPDH"/>
    <property type="match status" value="1"/>
</dbReference>
<keyword evidence="5 10" id="KW-0560">Oxidoreductase</keyword>
<dbReference type="GO" id="GO:0047100">
    <property type="term" value="F:glyceraldehyde-3-phosphate dehydrogenase (NADP+) (phosphorylating) activity"/>
    <property type="evidence" value="ECO:0007669"/>
    <property type="project" value="RHEA"/>
</dbReference>
<feature type="binding site" evidence="10">
    <location>
        <begin position="195"/>
        <end position="196"/>
    </location>
    <ligand>
        <name>D-glyceraldehyde 3-phosphate</name>
        <dbReference type="ChEBI" id="CHEBI:59776"/>
    </ligand>
</feature>
<evidence type="ECO:0000256" key="1">
    <source>
        <dbReference type="ARBA" id="ARBA00004869"/>
    </source>
</evidence>
<keyword evidence="15" id="KW-1185">Reference proteome</keyword>
<dbReference type="GO" id="GO:0005737">
    <property type="term" value="C:cytoplasm"/>
    <property type="evidence" value="ECO:0007669"/>
    <property type="project" value="UniProtKB-SubCell"/>
</dbReference>
<dbReference type="OrthoDB" id="295712at2157"/>
<dbReference type="HAMAP" id="MF_00559">
    <property type="entry name" value="G3P_dehdrog_arch"/>
    <property type="match status" value="1"/>
</dbReference>
<dbReference type="GO" id="GO:0050661">
    <property type="term" value="F:NADP binding"/>
    <property type="evidence" value="ECO:0007669"/>
    <property type="project" value="UniProtKB-UniRule"/>
</dbReference>
<dbReference type="GO" id="GO:0051287">
    <property type="term" value="F:NAD binding"/>
    <property type="evidence" value="ECO:0007669"/>
    <property type="project" value="UniProtKB-UniRule"/>
</dbReference>
<dbReference type="Gene3D" id="3.40.50.720">
    <property type="entry name" value="NAD(P)-binding Rossmann-like Domain"/>
    <property type="match status" value="1"/>
</dbReference>
<dbReference type="InterPro" id="IPR020831">
    <property type="entry name" value="GlycerAld/Erythrose_P_DH"/>
</dbReference>
<dbReference type="UniPathway" id="UPA00109">
    <property type="reaction ID" value="UER00184"/>
</dbReference>
<dbReference type="HOGENOM" id="CLU_069533_0_0_2"/>
<dbReference type="CDD" id="cd02278">
    <property type="entry name" value="GAPDH_II_N"/>
    <property type="match status" value="1"/>
</dbReference>
<evidence type="ECO:0000259" key="13">
    <source>
        <dbReference type="SMART" id="SM00846"/>
    </source>
</evidence>
<feature type="binding site" evidence="10">
    <location>
        <begin position="140"/>
        <end position="142"/>
    </location>
    <ligand>
        <name>D-glyceraldehyde 3-phosphate</name>
        <dbReference type="ChEBI" id="CHEBI:59776"/>
    </ligand>
</feature>
<dbReference type="EMBL" id="CP002069">
    <property type="protein sequence ID" value="ADI73354.1"/>
    <property type="molecule type" value="Genomic_DNA"/>
</dbReference>
<dbReference type="STRING" id="644295.Metev_0436"/>
<comment type="subunit">
    <text evidence="3 10 12">Homotetramer.</text>
</comment>
<dbReference type="Gene3D" id="3.30.360.10">
    <property type="entry name" value="Dihydrodipicolinate Reductase, domain 2"/>
    <property type="match status" value="1"/>
</dbReference>
<evidence type="ECO:0000256" key="9">
    <source>
        <dbReference type="ARBA" id="ARBA00048853"/>
    </source>
</evidence>
<dbReference type="Proteomes" id="UP000000391">
    <property type="component" value="Chromosome"/>
</dbReference>
<keyword evidence="6 10" id="KW-0520">NAD</keyword>
<name>D7E812_METEZ</name>
<dbReference type="SUPFAM" id="SSF55347">
    <property type="entry name" value="Glyceraldehyde-3-phosphate dehydrogenase-like, C-terminal domain"/>
    <property type="match status" value="1"/>
</dbReference>
<comment type="pathway">
    <text evidence="1 10 12">Carbohydrate degradation; glycolysis; pyruvate from D-glyceraldehyde 3-phosphate: step 1/5.</text>
</comment>
<comment type="similarity">
    <text evidence="2 10 12">Belongs to the glyceraldehyde-3-phosphate dehydrogenase family.</text>
</comment>
<proteinExistence type="inferred from homology"/>
<keyword evidence="10 12" id="KW-0963">Cytoplasm</keyword>
<dbReference type="InterPro" id="IPR020829">
    <property type="entry name" value="GlycerAld_3-P_DH_cat"/>
</dbReference>
<accession>D7E812</accession>
<dbReference type="InterPro" id="IPR036291">
    <property type="entry name" value="NAD(P)-bd_dom_sf"/>
</dbReference>
<dbReference type="Pfam" id="PF02800">
    <property type="entry name" value="Gp_dh_C"/>
    <property type="match status" value="1"/>
</dbReference>
<evidence type="ECO:0000313" key="14">
    <source>
        <dbReference type="EMBL" id="ADI73354.1"/>
    </source>
</evidence>
<dbReference type="PIRSF" id="PIRSF000149">
    <property type="entry name" value="GAP_DH"/>
    <property type="match status" value="1"/>
</dbReference>
<feature type="binding site" evidence="10">
    <location>
        <position position="169"/>
    </location>
    <ligand>
        <name>NAD(+)</name>
        <dbReference type="ChEBI" id="CHEBI:57540"/>
    </ligand>
</feature>
<feature type="binding site" evidence="10">
    <location>
        <begin position="13"/>
        <end position="14"/>
    </location>
    <ligand>
        <name>NAD(+)</name>
        <dbReference type="ChEBI" id="CHEBI:57540"/>
    </ligand>
</feature>
<dbReference type="GO" id="GO:0004365">
    <property type="term" value="F:glyceraldehyde-3-phosphate dehydrogenase (NAD+) (phosphorylating) activity"/>
    <property type="evidence" value="ECO:0007669"/>
    <property type="project" value="UniProtKB-UniRule"/>
</dbReference>
<keyword evidence="7 10" id="KW-0324">Glycolysis</keyword>
<evidence type="ECO:0000256" key="10">
    <source>
        <dbReference type="HAMAP-Rule" id="MF_00559"/>
    </source>
</evidence>
<dbReference type="SMART" id="SM00846">
    <property type="entry name" value="Gp_dh_N"/>
    <property type="match status" value="1"/>
</dbReference>
<evidence type="ECO:0000256" key="3">
    <source>
        <dbReference type="ARBA" id="ARBA00011881"/>
    </source>
</evidence>
<gene>
    <name evidence="10" type="primary">gap</name>
    <name evidence="14" type="ordered locus">Metev_0436</name>
</gene>
<evidence type="ECO:0000256" key="5">
    <source>
        <dbReference type="ARBA" id="ARBA00023002"/>
    </source>
</evidence>
<dbReference type="RefSeq" id="WP_013193922.1">
    <property type="nucleotide sequence ID" value="NC_014253.1"/>
</dbReference>
<feature type="active site" description="Nucleophile" evidence="10 11">
    <location>
        <position position="141"/>
    </location>
</feature>
<reference evidence="14 15" key="1">
    <citation type="submission" date="2010-06" db="EMBL/GenBank/DDBJ databases">
        <title>Complete sequence chromosome of Methanohalobium evestigatum Z-7303.</title>
        <authorList>
            <consortium name="US DOE Joint Genome Institute"/>
            <person name="Lucas S."/>
            <person name="Copeland A."/>
            <person name="Lapidus A."/>
            <person name="Cheng J.-F."/>
            <person name="Bruce D."/>
            <person name="Goodwin L."/>
            <person name="Pitluck S."/>
            <person name="Saunders E."/>
            <person name="Detter J.C."/>
            <person name="Han C."/>
            <person name="Tapia R."/>
            <person name="Land M."/>
            <person name="Hauser L."/>
            <person name="Kyrpides N."/>
            <person name="Mikhailova N."/>
            <person name="Sieprawska-Lupa M."/>
            <person name="Whitman W.B."/>
            <person name="Anderson I."/>
            <person name="Woyke T."/>
        </authorList>
    </citation>
    <scope>NUCLEOTIDE SEQUENCE [LARGE SCALE GENOMIC DNA]</scope>
    <source>
        <strain evidence="15">ATCC BAA-1072 / DSM 3721 / NBRC 107634 / OCM 161 / Z-7303</strain>
    </source>
</reference>
<evidence type="ECO:0000313" key="15">
    <source>
        <dbReference type="Proteomes" id="UP000000391"/>
    </source>
</evidence>
<sequence length="338" mass="37367">MDKVKVGINGYGTIGKRVADAVHQQEDMELIGISKTKPNYEAVMAQRMGYNVYTPSDKTSKMKDGGIKVAGTVEDMVNEADVIVDATPKGVGEKNKELYEKAGVKAIWQGGEDHEVAGFSFNADSNYNEAIGRDYTRVVSCNTTALCRLISNIDREYGVKKCRVTLIRRAADPSDIKKGPINSIVADPVKLPSHHGPDVQSVIPSIDISTMAVKVPNTMMHIHTVNMELKNDCSADDIKNLLAKNPRMHYLEPGITSTSETMELARDLGRPRNDMWENCIWEDSIDFYEGELYLLQAVHQEADVVPENIDAIRAMCELEKDADKSKSKTNKAMGIGTK</sequence>
<evidence type="ECO:0000256" key="11">
    <source>
        <dbReference type="PIRSR" id="PIRSR000149-1"/>
    </source>
</evidence>
<evidence type="ECO:0000256" key="4">
    <source>
        <dbReference type="ARBA" id="ARBA00022857"/>
    </source>
</evidence>
<feature type="binding site" evidence="10">
    <location>
        <position position="300"/>
    </location>
    <ligand>
        <name>NAD(+)</name>
        <dbReference type="ChEBI" id="CHEBI:57540"/>
    </ligand>
</feature>
<dbReference type="InterPro" id="IPR006436">
    <property type="entry name" value="Glyceraldehyde-3-P_DH_2_arc"/>
</dbReference>
<evidence type="ECO:0000256" key="7">
    <source>
        <dbReference type="ARBA" id="ARBA00023152"/>
    </source>
</evidence>
<dbReference type="InterPro" id="IPR020828">
    <property type="entry name" value="GlycerAld_3-P_DH_NAD(P)-bd"/>
</dbReference>
<dbReference type="InterPro" id="IPR000846">
    <property type="entry name" value="DapB_N"/>
</dbReference>
<comment type="catalytic activity">
    <reaction evidence="9 10 12">
        <text>D-glyceraldehyde 3-phosphate + phosphate + NAD(+) = (2R)-3-phospho-glyceroyl phosphate + NADH + H(+)</text>
        <dbReference type="Rhea" id="RHEA:10300"/>
        <dbReference type="ChEBI" id="CHEBI:15378"/>
        <dbReference type="ChEBI" id="CHEBI:43474"/>
        <dbReference type="ChEBI" id="CHEBI:57540"/>
        <dbReference type="ChEBI" id="CHEBI:57604"/>
        <dbReference type="ChEBI" id="CHEBI:57945"/>
        <dbReference type="ChEBI" id="CHEBI:59776"/>
        <dbReference type="EC" id="1.2.1.59"/>
    </reaction>
</comment>
<comment type="catalytic activity">
    <reaction evidence="8 10 12">
        <text>D-glyceraldehyde 3-phosphate + phosphate + NADP(+) = (2R)-3-phospho-glyceroyl phosphate + NADPH + H(+)</text>
        <dbReference type="Rhea" id="RHEA:10296"/>
        <dbReference type="ChEBI" id="CHEBI:15378"/>
        <dbReference type="ChEBI" id="CHEBI:43474"/>
        <dbReference type="ChEBI" id="CHEBI:57604"/>
        <dbReference type="ChEBI" id="CHEBI:57783"/>
        <dbReference type="ChEBI" id="CHEBI:58349"/>
        <dbReference type="ChEBI" id="CHEBI:59776"/>
        <dbReference type="EC" id="1.2.1.59"/>
    </reaction>
</comment>
<dbReference type="CDD" id="cd18127">
    <property type="entry name" value="GAPDH_II_C"/>
    <property type="match status" value="1"/>
</dbReference>
<organism evidence="14 15">
    <name type="scientific">Methanohalobium evestigatum (strain ATCC BAA-1072 / DSM 3721 / NBRC 107634 / OCM 161 / Z-7303)</name>
    <dbReference type="NCBI Taxonomy" id="644295"/>
    <lineage>
        <taxon>Archaea</taxon>
        <taxon>Methanobacteriati</taxon>
        <taxon>Methanobacteriota</taxon>
        <taxon>Stenosarchaea group</taxon>
        <taxon>Methanomicrobia</taxon>
        <taxon>Methanosarcinales</taxon>
        <taxon>Methanosarcinaceae</taxon>
        <taxon>Methanohalobium</taxon>
    </lineage>
</organism>
<dbReference type="InterPro" id="IPR020830">
    <property type="entry name" value="GlycerAld_3-P_DH_AS"/>
</dbReference>
<dbReference type="KEGG" id="mev:Metev_0436"/>
<dbReference type="AlphaFoldDB" id="D7E812"/>
<dbReference type="NCBIfam" id="TIGR01546">
    <property type="entry name" value="GAPDH-II_archae"/>
    <property type="match status" value="1"/>
</dbReference>
<evidence type="ECO:0000256" key="12">
    <source>
        <dbReference type="RuleBase" id="RU003388"/>
    </source>
</evidence>
<dbReference type="SUPFAM" id="SSF51735">
    <property type="entry name" value="NAD(P)-binding Rossmann-fold domains"/>
    <property type="match status" value="1"/>
</dbReference>
<dbReference type="GO" id="GO:0008839">
    <property type="term" value="F:4-hydroxy-tetrahydrodipicolinate reductase"/>
    <property type="evidence" value="ECO:0007669"/>
    <property type="project" value="InterPro"/>
</dbReference>
<feature type="binding site" evidence="10">
    <location>
        <position position="111"/>
    </location>
    <ligand>
        <name>NAD(+)</name>
        <dbReference type="ChEBI" id="CHEBI:57540"/>
    </ligand>
</feature>
<dbReference type="Pfam" id="PF01113">
    <property type="entry name" value="DapB_N"/>
    <property type="match status" value="1"/>
</dbReference>
<dbReference type="GeneID" id="9346055"/>